<organism evidence="9 10">
    <name type="scientific">Fasciola hepatica</name>
    <name type="common">Liver fluke</name>
    <dbReference type="NCBI Taxonomy" id="6192"/>
    <lineage>
        <taxon>Eukaryota</taxon>
        <taxon>Metazoa</taxon>
        <taxon>Spiralia</taxon>
        <taxon>Lophotrochozoa</taxon>
        <taxon>Platyhelminthes</taxon>
        <taxon>Trematoda</taxon>
        <taxon>Digenea</taxon>
        <taxon>Plagiorchiida</taxon>
        <taxon>Echinostomata</taxon>
        <taxon>Echinostomatoidea</taxon>
        <taxon>Fasciolidae</taxon>
        <taxon>Fasciola</taxon>
    </lineage>
</organism>
<dbReference type="AlphaFoldDB" id="A0A4E0RGI4"/>
<gene>
    <name evidence="9" type="ORF">D915_003066</name>
</gene>
<feature type="binding site" evidence="6">
    <location>
        <position position="608"/>
    </location>
    <ligand>
        <name>ATP</name>
        <dbReference type="ChEBI" id="CHEBI:30616"/>
    </ligand>
</feature>
<proteinExistence type="predicted"/>
<feature type="region of interest" description="Disordered" evidence="7">
    <location>
        <begin position="108"/>
        <end position="135"/>
    </location>
</feature>
<dbReference type="PROSITE" id="PS00107">
    <property type="entry name" value="PROTEIN_KINASE_ATP"/>
    <property type="match status" value="1"/>
</dbReference>
<dbReference type="Pfam" id="PF00069">
    <property type="entry name" value="Pkinase"/>
    <property type="match status" value="1"/>
</dbReference>
<evidence type="ECO:0000256" key="6">
    <source>
        <dbReference type="PROSITE-ProRule" id="PRU10141"/>
    </source>
</evidence>
<evidence type="ECO:0000256" key="7">
    <source>
        <dbReference type="SAM" id="MobiDB-lite"/>
    </source>
</evidence>
<keyword evidence="2" id="KW-0808">Transferase</keyword>
<feature type="region of interest" description="Disordered" evidence="7">
    <location>
        <begin position="471"/>
        <end position="502"/>
    </location>
</feature>
<feature type="domain" description="Protein kinase" evidence="8">
    <location>
        <begin position="579"/>
        <end position="853"/>
    </location>
</feature>
<dbReference type="Gene3D" id="1.10.510.10">
    <property type="entry name" value="Transferase(Phosphotransferase) domain 1"/>
    <property type="match status" value="1"/>
</dbReference>
<dbReference type="GO" id="GO:0005524">
    <property type="term" value="F:ATP binding"/>
    <property type="evidence" value="ECO:0007669"/>
    <property type="project" value="UniProtKB-UniRule"/>
</dbReference>
<evidence type="ECO:0000256" key="3">
    <source>
        <dbReference type="ARBA" id="ARBA00022741"/>
    </source>
</evidence>
<keyword evidence="10" id="KW-1185">Reference proteome</keyword>
<dbReference type="FunFam" id="3.30.200.20:FF:000042">
    <property type="entry name" value="Aurora kinase A"/>
    <property type="match status" value="1"/>
</dbReference>
<comment type="caution">
    <text evidence="9">The sequence shown here is derived from an EMBL/GenBank/DDBJ whole genome shotgun (WGS) entry which is preliminary data.</text>
</comment>
<dbReference type="GO" id="GO:0008270">
    <property type="term" value="F:zinc ion binding"/>
    <property type="evidence" value="ECO:0007669"/>
    <property type="project" value="UniProtKB-KW"/>
</dbReference>
<evidence type="ECO:0000256" key="2">
    <source>
        <dbReference type="ARBA" id="ARBA00022679"/>
    </source>
</evidence>
<dbReference type="Gene3D" id="3.30.200.20">
    <property type="entry name" value="Phosphorylase Kinase, domain 1"/>
    <property type="match status" value="1"/>
</dbReference>
<dbReference type="InterPro" id="IPR011993">
    <property type="entry name" value="PH-like_dom_sf"/>
</dbReference>
<dbReference type="InterPro" id="IPR000719">
    <property type="entry name" value="Prot_kinase_dom"/>
</dbReference>
<dbReference type="PANTHER" id="PTHR22968:SF24">
    <property type="entry name" value="SERINE_THREONINE-PROTEIN KINASE"/>
    <property type="match status" value="1"/>
</dbReference>
<dbReference type="Gene3D" id="2.30.29.30">
    <property type="entry name" value="Pleckstrin-homology domain (PH domain)/Phosphotyrosine-binding domain (PTB)"/>
    <property type="match status" value="1"/>
</dbReference>
<dbReference type="SMART" id="SM00220">
    <property type="entry name" value="S_TKc"/>
    <property type="match status" value="1"/>
</dbReference>
<dbReference type="GO" id="GO:0004697">
    <property type="term" value="F:diacylglycerol-dependent serine/threonine kinase activity"/>
    <property type="evidence" value="ECO:0007669"/>
    <property type="project" value="UniProtKB-EC"/>
</dbReference>
<evidence type="ECO:0000259" key="8">
    <source>
        <dbReference type="PROSITE" id="PS50011"/>
    </source>
</evidence>
<accession>A0A4E0RGI4</accession>
<dbReference type="PANTHER" id="PTHR22968">
    <property type="entry name" value="PROTEIN KINASE C, MU"/>
    <property type="match status" value="1"/>
</dbReference>
<dbReference type="InterPro" id="IPR017441">
    <property type="entry name" value="Protein_kinase_ATP_BS"/>
</dbReference>
<dbReference type="InterPro" id="IPR008271">
    <property type="entry name" value="Ser/Thr_kinase_AS"/>
</dbReference>
<protein>
    <submittedName>
        <fullName evidence="9">KPCD3</fullName>
    </submittedName>
</protein>
<dbReference type="PROSITE" id="PS00108">
    <property type="entry name" value="PROTEIN_KINASE_ST"/>
    <property type="match status" value="1"/>
</dbReference>
<feature type="region of interest" description="Disordered" evidence="7">
    <location>
        <begin position="1"/>
        <end position="30"/>
    </location>
</feature>
<evidence type="ECO:0000256" key="4">
    <source>
        <dbReference type="ARBA" id="ARBA00022777"/>
    </source>
</evidence>
<feature type="compositionally biased region" description="Polar residues" evidence="7">
    <location>
        <begin position="154"/>
        <end position="166"/>
    </location>
</feature>
<keyword evidence="4" id="KW-0418">Kinase</keyword>
<dbReference type="GO" id="GO:0007200">
    <property type="term" value="P:phospholipase C-activating G protein-coupled receptor signaling pathway"/>
    <property type="evidence" value="ECO:0007669"/>
    <property type="project" value="TreeGrafter"/>
</dbReference>
<dbReference type="Proteomes" id="UP000230066">
    <property type="component" value="Unassembled WGS sequence"/>
</dbReference>
<evidence type="ECO:0000313" key="9">
    <source>
        <dbReference type="EMBL" id="THD26095.1"/>
    </source>
</evidence>
<keyword evidence="3 6" id="KW-0547">Nucleotide-binding</keyword>
<feature type="region of interest" description="Disordered" evidence="7">
    <location>
        <begin position="154"/>
        <end position="180"/>
    </location>
</feature>
<name>A0A4E0RGI4_FASHE</name>
<feature type="region of interest" description="Disordered" evidence="7">
    <location>
        <begin position="891"/>
        <end position="914"/>
    </location>
</feature>
<keyword evidence="5 6" id="KW-0067">ATP-binding</keyword>
<sequence length="936" mass="105021">MDDMGQNKDGSMRTAGLQDHSGTGKLRKKLFVRGQTVGSISAAETPHGSFSQSRVFGRLVRQLTQEEANDRSETKIQSLPSKDLISQHEPPTEVDKMACVKPIQSQDVADSQANLPVHGCPQVRGSDEQSRPVVPLSADRRKASFRLLHQMRNVNSSNNAGSSRVTTKSDDTPPFSVESVDGLPETKVLEREQSIERSLPKIRPGTSKAGPRNIPLMRVIQSVRHTKRPGADLIIRESWMVHRTNKDPLLRRHFWSIGAKAITMFYHERTNRYYREIPLSSIACLEPVGTNPFPWKEACDSEANNLDKLSNSTFGSVSKLLGTHTQHGMFTTSQRITPDHVFEMRCLDGTVYFVGQLAYGEVLDDGTDGIFDGKSRRKSHFPALPSVQSYARKASVPLYGLVHLTESLSQMALPNPTSALSWSDRPSSNCVEEIDRTVGVYRAAILPPPPGTGLDVAKHLETALRQSLLPLTSKSSAQTTRSSLSNTKHVITEQSDSSPVSDLIPVNVENATELSSNARSDSIVSPLETEVSNLEDFNQPSLNQLELAEDDEEGTGGSISNFIESSPCNEHGVRAMYEIFPDEVLGSGQFGIVYGGVHRKTQRTVAIKVIDKLRFPTKREAQLKNEVFILRNLQHPGVVNLERMFETPKRVFVVMEKLAGDMLEMILAAPNGRLPERVAKYLITQVLIALRYLHLRSIVHCDLKPENVLLSIPPHYAIPDRGLPEVTPSMAQQFPQIKLCDFGFARIISEKSFRRSLVGTPAYLAPEVLKHRGYNRGIDMWSVGVILYVSLSGTFPFNEEEDIAEQIENAEFMYPSQPWETISEEATDLITHLLQVRMRRRYSVEKSLNHIWMQDYICWCDLRRLETTVGNGSRFLTTSADDTRWEKFRKHVNKHQSEGENEKPTTSTMKDSLPPWQQMGWFGSVNVNPIYWRPSE</sequence>
<keyword evidence="1" id="KW-0723">Serine/threonine-protein kinase</keyword>
<dbReference type="CDD" id="cd01239">
    <property type="entry name" value="PH_PKD"/>
    <property type="match status" value="1"/>
</dbReference>
<dbReference type="EMBL" id="JXXN02000866">
    <property type="protein sequence ID" value="THD26095.1"/>
    <property type="molecule type" value="Genomic_DNA"/>
</dbReference>
<dbReference type="GO" id="GO:0005829">
    <property type="term" value="C:cytosol"/>
    <property type="evidence" value="ECO:0007669"/>
    <property type="project" value="TreeGrafter"/>
</dbReference>
<dbReference type="CDD" id="cd14082">
    <property type="entry name" value="STKc_PKD"/>
    <property type="match status" value="1"/>
</dbReference>
<dbReference type="PROSITE" id="PS50011">
    <property type="entry name" value="PROTEIN_KINASE_DOM"/>
    <property type="match status" value="1"/>
</dbReference>
<evidence type="ECO:0000256" key="5">
    <source>
        <dbReference type="ARBA" id="ARBA00022840"/>
    </source>
</evidence>
<dbReference type="SUPFAM" id="SSF50729">
    <property type="entry name" value="PH domain-like"/>
    <property type="match status" value="1"/>
</dbReference>
<evidence type="ECO:0000313" key="10">
    <source>
        <dbReference type="Proteomes" id="UP000230066"/>
    </source>
</evidence>
<dbReference type="SUPFAM" id="SSF56112">
    <property type="entry name" value="Protein kinase-like (PK-like)"/>
    <property type="match status" value="1"/>
</dbReference>
<reference evidence="9" key="1">
    <citation type="submission" date="2019-03" db="EMBL/GenBank/DDBJ databases">
        <title>Improved annotation for the trematode Fasciola hepatica.</title>
        <authorList>
            <person name="Choi Y.-J."/>
            <person name="Martin J."/>
            <person name="Mitreva M."/>
        </authorList>
    </citation>
    <scope>NUCLEOTIDE SEQUENCE [LARGE SCALE GENOMIC DNA]</scope>
</reference>
<evidence type="ECO:0000256" key="1">
    <source>
        <dbReference type="ARBA" id="ARBA00022527"/>
    </source>
</evidence>
<dbReference type="InterPro" id="IPR011009">
    <property type="entry name" value="Kinase-like_dom_sf"/>
</dbReference>
<dbReference type="GO" id="GO:0035556">
    <property type="term" value="P:intracellular signal transduction"/>
    <property type="evidence" value="ECO:0007669"/>
    <property type="project" value="TreeGrafter"/>
</dbReference>
<feature type="compositionally biased region" description="Polar residues" evidence="7">
    <location>
        <begin position="471"/>
        <end position="500"/>
    </location>
</feature>